<protein>
    <recommendedName>
        <fullName evidence="1">Glutathione S-transferase UstS-like C-terminal domain-containing protein</fullName>
    </recommendedName>
</protein>
<dbReference type="SUPFAM" id="SSF47616">
    <property type="entry name" value="GST C-terminal domain-like"/>
    <property type="match status" value="1"/>
</dbReference>
<dbReference type="InterPro" id="IPR054416">
    <property type="entry name" value="GST_UstS-like_C"/>
</dbReference>
<name>A0A2R6NIR0_9APHY</name>
<dbReference type="Gene3D" id="1.20.1050.10">
    <property type="match status" value="1"/>
</dbReference>
<proteinExistence type="predicted"/>
<dbReference type="EMBL" id="MLYV02001198">
    <property type="protein sequence ID" value="PSR72267.1"/>
    <property type="molecule type" value="Genomic_DNA"/>
</dbReference>
<dbReference type="Proteomes" id="UP000186601">
    <property type="component" value="Unassembled WGS sequence"/>
</dbReference>
<dbReference type="InterPro" id="IPR036282">
    <property type="entry name" value="Glutathione-S-Trfase_C_sf"/>
</dbReference>
<accession>A0A2R6NIR0</accession>
<reference evidence="2 3" key="1">
    <citation type="submission" date="2018-02" db="EMBL/GenBank/DDBJ databases">
        <title>Genome sequence of the basidiomycete white-rot fungus Phlebia centrifuga.</title>
        <authorList>
            <person name="Granchi Z."/>
            <person name="Peng M."/>
            <person name="de Vries R.P."/>
            <person name="Hilden K."/>
            <person name="Makela M.R."/>
            <person name="Grigoriev I."/>
            <person name="Riley R."/>
        </authorList>
    </citation>
    <scope>NUCLEOTIDE SEQUENCE [LARGE SCALE GENOMIC DNA]</scope>
    <source>
        <strain evidence="2 3">FBCC195</strain>
    </source>
</reference>
<dbReference type="Pfam" id="PF22041">
    <property type="entry name" value="GST_C_7"/>
    <property type="match status" value="1"/>
</dbReference>
<gene>
    <name evidence="2" type="ORF">PHLCEN_2v11859</name>
</gene>
<evidence type="ECO:0000313" key="3">
    <source>
        <dbReference type="Proteomes" id="UP000186601"/>
    </source>
</evidence>
<dbReference type="OrthoDB" id="4951845at2759"/>
<dbReference type="AlphaFoldDB" id="A0A2R6NIR0"/>
<comment type="caution">
    <text evidence="2">The sequence shown here is derived from an EMBL/GenBank/DDBJ whole genome shotgun (WGS) entry which is preliminary data.</text>
</comment>
<dbReference type="STRING" id="98765.A0A2R6NIR0"/>
<keyword evidence="3" id="KW-1185">Reference proteome</keyword>
<organism evidence="2 3">
    <name type="scientific">Hermanssonia centrifuga</name>
    <dbReference type="NCBI Taxonomy" id="98765"/>
    <lineage>
        <taxon>Eukaryota</taxon>
        <taxon>Fungi</taxon>
        <taxon>Dikarya</taxon>
        <taxon>Basidiomycota</taxon>
        <taxon>Agaricomycotina</taxon>
        <taxon>Agaricomycetes</taxon>
        <taxon>Polyporales</taxon>
        <taxon>Meruliaceae</taxon>
        <taxon>Hermanssonia</taxon>
    </lineage>
</organism>
<evidence type="ECO:0000259" key="1">
    <source>
        <dbReference type="Pfam" id="PF22041"/>
    </source>
</evidence>
<evidence type="ECO:0000313" key="2">
    <source>
        <dbReference type="EMBL" id="PSR72267.1"/>
    </source>
</evidence>
<sequence length="147" mass="16763">MTREKMFGQTLEDMGGEELWRELEAGLEKLDSWLNANGPGKTILFMGDTITFSDIQIASFLKWANIVCGEDSEDWKRLANLHNGKSWGYLARCRCLMYTSCVQVWHRWSLKFGIVILEKLGKNVYDNNQTGYIISAARESRSVSKSG</sequence>
<feature type="domain" description="Glutathione S-transferase UstS-like C-terminal" evidence="1">
    <location>
        <begin position="2"/>
        <end position="93"/>
    </location>
</feature>